<comment type="caution">
    <text evidence="1">The sequence shown here is derived from an EMBL/GenBank/DDBJ whole genome shotgun (WGS) entry which is preliminary data.</text>
</comment>
<evidence type="ECO:0000313" key="1">
    <source>
        <dbReference type="EMBL" id="EIA08681.1"/>
    </source>
</evidence>
<dbReference type="Proteomes" id="UP000005566">
    <property type="component" value="Unassembled WGS sequence"/>
</dbReference>
<gene>
    <name evidence="1" type="ORF">HJ01_02403</name>
</gene>
<organism evidence="1 2">
    <name type="scientific">Flavobacterium frigoris (strain PS1)</name>
    <dbReference type="NCBI Taxonomy" id="1086011"/>
    <lineage>
        <taxon>Bacteria</taxon>
        <taxon>Pseudomonadati</taxon>
        <taxon>Bacteroidota</taxon>
        <taxon>Flavobacteriia</taxon>
        <taxon>Flavobacteriales</taxon>
        <taxon>Flavobacteriaceae</taxon>
        <taxon>Flavobacterium</taxon>
    </lineage>
</organism>
<dbReference type="Pfam" id="PF10117">
    <property type="entry name" value="McrBC"/>
    <property type="match status" value="1"/>
</dbReference>
<evidence type="ECO:0008006" key="3">
    <source>
        <dbReference type="Google" id="ProtNLM"/>
    </source>
</evidence>
<dbReference type="AlphaFoldDB" id="H7FSY4"/>
<proteinExistence type="predicted"/>
<reference evidence="1 2" key="1">
    <citation type="journal article" date="2014" name="Acta Crystallogr. D">
        <title>Structure-based characterization and antifreeze properties of a hyperactive ice-binding protein from the Antarctic bacterium Flavobacterium frigoris PS1.</title>
        <authorList>
            <person name="Do H."/>
            <person name="Kim S.J."/>
            <person name="Kim H.J."/>
            <person name="Lee J.H."/>
        </authorList>
    </citation>
    <scope>NUCLEOTIDE SEQUENCE [LARGE SCALE GENOMIC DNA]</scope>
    <source>
        <strain evidence="1 2">PS1</strain>
    </source>
</reference>
<dbReference type="EMBL" id="AHKF01000018">
    <property type="protein sequence ID" value="EIA08681.1"/>
    <property type="molecule type" value="Genomic_DNA"/>
</dbReference>
<keyword evidence="2" id="KW-1185">Reference proteome</keyword>
<name>H7FSY4_FLAFP</name>
<dbReference type="PATRIC" id="fig|1086011.3.peg.2351"/>
<dbReference type="PANTHER" id="PTHR38733">
    <property type="entry name" value="PROTEIN MCRC"/>
    <property type="match status" value="1"/>
</dbReference>
<accession>H7FSY4</accession>
<dbReference type="STRING" id="1086011.HJ01_02403"/>
<dbReference type="eggNOG" id="COG4268">
    <property type="taxonomic scope" value="Bacteria"/>
</dbReference>
<dbReference type="InterPro" id="IPR019292">
    <property type="entry name" value="McrC"/>
</dbReference>
<dbReference type="OrthoDB" id="828100at2"/>
<dbReference type="PANTHER" id="PTHR38733:SF1">
    <property type="entry name" value="TYPE IV METHYL-DIRECTED RESTRICTION ENZYME ECOKMCRBC"/>
    <property type="match status" value="1"/>
</dbReference>
<evidence type="ECO:0000313" key="2">
    <source>
        <dbReference type="Proteomes" id="UP000005566"/>
    </source>
</evidence>
<dbReference type="RefSeq" id="WP_007138580.1">
    <property type="nucleotide sequence ID" value="NZ_AHKF01000018.1"/>
</dbReference>
<sequence>MISVIQEHYNGLASKRDFNFEDKLSFEQDYFYQFTRKYRNEKVDCFRIHSDAVNKKHAISNSYFIGVDWIIEKEKAIYIEPKLNKNSKEQTDYLKMLFSALKHPEVAKHTDDLFEIKWDKSPIPISQEQDLLSPLLVVQYLRLVKEIVRKGVKKSYYKVENNLYAKVKGKVLVSQTIKQNLVKNKPLHTYCSYDEFGLNSLENRLLKKALVFVQRYLPTIKNLQNEKYNTEIFNYINPAFEFVTDEVNLHDVKHTKTNVFYKEYEEAIKLAKLILKRFGYNISNTQQKTIQTPPFWIDMSKLFELYVLGLLKDTYGSHTLYGGTEAKLSYGLPDYLITKEGVKCIADAKYKTLYNEKGQYDIDNIRQLSAYARDKKVFSKLDIDEKEIIDCLIIYPLNDQSSILDLKIDFECFEEVGSFVGFKKIGVPIPIINKT</sequence>
<protein>
    <recommendedName>
        <fullName evidence="3">McrBC 5-methylcytosine restriction system component</fullName>
    </recommendedName>
</protein>